<dbReference type="InterPro" id="IPR012677">
    <property type="entry name" value="Nucleotide-bd_a/b_plait_sf"/>
</dbReference>
<dbReference type="FunFam" id="3.30.70.330:FF:000341">
    <property type="entry name" value="Hephaestus, isoform C"/>
    <property type="match status" value="1"/>
</dbReference>
<dbReference type="AlphaFoldDB" id="A0A7L3LFM3"/>
<dbReference type="Pfam" id="PF00076">
    <property type="entry name" value="RRM_1"/>
    <property type="match status" value="1"/>
</dbReference>
<evidence type="ECO:0000259" key="4">
    <source>
        <dbReference type="PROSITE" id="PS50102"/>
    </source>
</evidence>
<dbReference type="OrthoDB" id="296632at2759"/>
<evidence type="ECO:0000256" key="3">
    <source>
        <dbReference type="PROSITE-ProRule" id="PRU00176"/>
    </source>
</evidence>
<name>A0A7L3LFM3_9CHAR</name>
<feature type="non-terminal residue" evidence="5">
    <location>
        <position position="466"/>
    </location>
</feature>
<keyword evidence="1" id="KW-0677">Repeat</keyword>
<accession>A0A7L3LFM3</accession>
<proteinExistence type="predicted"/>
<gene>
    <name evidence="5" type="primary">Ptbp3</name>
    <name evidence="5" type="ORF">TURVEL_R05923</name>
</gene>
<feature type="domain" description="RRM" evidence="4">
    <location>
        <begin position="389"/>
        <end position="464"/>
    </location>
</feature>
<dbReference type="Gene3D" id="3.30.70.330">
    <property type="match status" value="4"/>
</dbReference>
<comment type="caution">
    <text evidence="5">The sequence shown here is derived from an EMBL/GenBank/DDBJ whole genome shotgun (WGS) entry which is preliminary data.</text>
</comment>
<evidence type="ECO:0000313" key="6">
    <source>
        <dbReference type="Proteomes" id="UP000582182"/>
    </source>
</evidence>
<dbReference type="EMBL" id="VZTY01016463">
    <property type="protein sequence ID" value="NXU52949.1"/>
    <property type="molecule type" value="Genomic_DNA"/>
</dbReference>
<evidence type="ECO:0000256" key="1">
    <source>
        <dbReference type="ARBA" id="ARBA00022737"/>
    </source>
</evidence>
<dbReference type="InterPro" id="IPR035979">
    <property type="entry name" value="RBD_domain_sf"/>
</dbReference>
<evidence type="ECO:0000256" key="2">
    <source>
        <dbReference type="ARBA" id="ARBA00022884"/>
    </source>
</evidence>
<dbReference type="SUPFAM" id="SSF54928">
    <property type="entry name" value="RNA-binding domain, RBD"/>
    <property type="match status" value="3"/>
</dbReference>
<feature type="domain" description="RRM" evidence="4">
    <location>
        <begin position="271"/>
        <end position="346"/>
    </location>
</feature>
<dbReference type="InterPro" id="IPR021790">
    <property type="entry name" value="PTBP1-like_RRM2"/>
</dbReference>
<dbReference type="PANTHER" id="PTHR15592">
    <property type="entry name" value="MATRIN 3/NUCLEAR PROTEIN 220-RELATED"/>
    <property type="match status" value="1"/>
</dbReference>
<organism evidence="5 6">
    <name type="scientific">Turnix velox</name>
    <name type="common">Little buttonquail</name>
    <dbReference type="NCBI Taxonomy" id="2529409"/>
    <lineage>
        <taxon>Eukaryota</taxon>
        <taxon>Metazoa</taxon>
        <taxon>Chordata</taxon>
        <taxon>Craniata</taxon>
        <taxon>Vertebrata</taxon>
        <taxon>Euteleostomi</taxon>
        <taxon>Archelosauria</taxon>
        <taxon>Archosauria</taxon>
        <taxon>Dinosauria</taxon>
        <taxon>Saurischia</taxon>
        <taxon>Theropoda</taxon>
        <taxon>Coelurosauria</taxon>
        <taxon>Aves</taxon>
        <taxon>Neognathae</taxon>
        <taxon>Neoaves</taxon>
        <taxon>Charadriiformes</taxon>
        <taxon>Turnicidae</taxon>
        <taxon>Turnix</taxon>
    </lineage>
</organism>
<dbReference type="SMART" id="SM00360">
    <property type="entry name" value="RRM"/>
    <property type="match status" value="3"/>
</dbReference>
<protein>
    <submittedName>
        <fullName evidence="5">PTBP3 protein</fullName>
    </submittedName>
</protein>
<dbReference type="InterPro" id="IPR000504">
    <property type="entry name" value="RRM_dom"/>
</dbReference>
<dbReference type="Proteomes" id="UP000582182">
    <property type="component" value="Unassembled WGS sequence"/>
</dbReference>
<sequence length="466" mass="52473">NDDQKKKLTLPCSPSRVLHLREIPRDVTEAEVLALGLPFGKVTNLLMLKGKSQALMEMISEETATNMMNYYSTVTPQLHDQPVCLEYSYYHELKTDYTLNQESIRIGWEVMNAVQSGNTDFARVLAHRNGLLQGNVLRVTVENVLCPVTADVLHQVFSQYGYVLKIIIFMKDSVLQALIQYDDPMNAFCAKMALDCQNIYSGCCTLRIDFSKLSNLKIKYNNDRCRDFTGCAPPVENQLPPAQPTYAVPVAVALPTSPVPLSTVPIIPKSSVLLVSNLNPEKCSGHISFLYFAGAYGDVHRVKILYNRRESALIQMASVMQAQIALLYLNGQMLYGRSIQAVFSKHQTVRLPQQRQDDEGLTKDYTNSPLHRFKWPGSKNYYNIFPPSATLHLTNIPQSVTGDDLKQLFTKIGCTVKGFRFLENSNRMALIKLGCVEEALHALIELHGYDLGKNCHLRVSFSKQRI</sequence>
<reference evidence="5 6" key="1">
    <citation type="submission" date="2019-09" db="EMBL/GenBank/DDBJ databases">
        <title>Bird 10,000 Genomes (B10K) Project - Family phase.</title>
        <authorList>
            <person name="Zhang G."/>
        </authorList>
    </citation>
    <scope>NUCLEOTIDE SEQUENCE [LARGE SCALE GENOMIC DNA]</scope>
    <source>
        <strain evidence="5">B10K-DU-029-46</strain>
    </source>
</reference>
<dbReference type="PROSITE" id="PS50102">
    <property type="entry name" value="RRM"/>
    <property type="match status" value="2"/>
</dbReference>
<keyword evidence="2 3" id="KW-0694">RNA-binding</keyword>
<dbReference type="GO" id="GO:0003723">
    <property type="term" value="F:RNA binding"/>
    <property type="evidence" value="ECO:0007669"/>
    <property type="project" value="UniProtKB-UniRule"/>
</dbReference>
<dbReference type="Pfam" id="PF13893">
    <property type="entry name" value="RRM_5"/>
    <property type="match status" value="1"/>
</dbReference>
<evidence type="ECO:0000313" key="5">
    <source>
        <dbReference type="EMBL" id="NXU52949.1"/>
    </source>
</evidence>
<feature type="non-terminal residue" evidence="5">
    <location>
        <position position="1"/>
    </location>
</feature>
<keyword evidence="6" id="KW-1185">Reference proteome</keyword>
<dbReference type="Pfam" id="PF11835">
    <property type="entry name" value="RRM_8"/>
    <property type="match status" value="1"/>
</dbReference>